<organism evidence="1">
    <name type="scientific">Arundo donax</name>
    <name type="common">Giant reed</name>
    <name type="synonym">Donax arundinaceus</name>
    <dbReference type="NCBI Taxonomy" id="35708"/>
    <lineage>
        <taxon>Eukaryota</taxon>
        <taxon>Viridiplantae</taxon>
        <taxon>Streptophyta</taxon>
        <taxon>Embryophyta</taxon>
        <taxon>Tracheophyta</taxon>
        <taxon>Spermatophyta</taxon>
        <taxon>Magnoliopsida</taxon>
        <taxon>Liliopsida</taxon>
        <taxon>Poales</taxon>
        <taxon>Poaceae</taxon>
        <taxon>PACMAD clade</taxon>
        <taxon>Arundinoideae</taxon>
        <taxon>Arundineae</taxon>
        <taxon>Arundo</taxon>
    </lineage>
</organism>
<evidence type="ECO:0000313" key="1">
    <source>
        <dbReference type="EMBL" id="JAE04572.1"/>
    </source>
</evidence>
<proteinExistence type="predicted"/>
<reference evidence="1" key="1">
    <citation type="submission" date="2014-09" db="EMBL/GenBank/DDBJ databases">
        <authorList>
            <person name="Magalhaes I.L.F."/>
            <person name="Oliveira U."/>
            <person name="Santos F.R."/>
            <person name="Vidigal T.H.D.A."/>
            <person name="Brescovit A.D."/>
            <person name="Santos A.J."/>
        </authorList>
    </citation>
    <scope>NUCLEOTIDE SEQUENCE</scope>
    <source>
        <tissue evidence="1">Shoot tissue taken approximately 20 cm above the soil surface</tissue>
    </source>
</reference>
<reference evidence="1" key="2">
    <citation type="journal article" date="2015" name="Data Brief">
        <title>Shoot transcriptome of the giant reed, Arundo donax.</title>
        <authorList>
            <person name="Barrero R.A."/>
            <person name="Guerrero F.D."/>
            <person name="Moolhuijzen P."/>
            <person name="Goolsby J.A."/>
            <person name="Tidwell J."/>
            <person name="Bellgard S.E."/>
            <person name="Bellgard M.I."/>
        </authorList>
    </citation>
    <scope>NUCLEOTIDE SEQUENCE</scope>
    <source>
        <tissue evidence="1">Shoot tissue taken approximately 20 cm above the soil surface</tissue>
    </source>
</reference>
<dbReference type="AlphaFoldDB" id="A0A0A9EWW8"/>
<accession>A0A0A9EWW8</accession>
<name>A0A0A9EWW8_ARUDO</name>
<protein>
    <submittedName>
        <fullName evidence="1">Uncharacterized protein</fullName>
    </submittedName>
</protein>
<sequence length="48" mass="5543">MFSTCTLSTMDIKHMISAHFFHSLSHKGRHGLHHSKSPSSTLFKVWFN</sequence>
<dbReference type="EMBL" id="GBRH01193324">
    <property type="protein sequence ID" value="JAE04572.1"/>
    <property type="molecule type" value="Transcribed_RNA"/>
</dbReference>